<evidence type="ECO:0000313" key="10">
    <source>
        <dbReference type="Proteomes" id="UP000515129"/>
    </source>
</evidence>
<evidence type="ECO:0000313" key="11">
    <source>
        <dbReference type="RefSeq" id="XP_026131328.1"/>
    </source>
</evidence>
<feature type="domain" description="RING-type" evidence="8">
    <location>
        <begin position="27"/>
        <end position="65"/>
    </location>
</feature>
<dbReference type="OrthoDB" id="9049620at2759"/>
<reference evidence="11" key="1">
    <citation type="submission" date="2025-08" db="UniProtKB">
        <authorList>
            <consortium name="RefSeq"/>
        </authorList>
    </citation>
    <scope>IDENTIFICATION</scope>
    <source>
        <strain evidence="11">Wakin</strain>
        <tissue evidence="11">Muscle</tissue>
    </source>
</reference>
<dbReference type="GO" id="GO:0048471">
    <property type="term" value="C:perinuclear region of cytoplasm"/>
    <property type="evidence" value="ECO:0007669"/>
    <property type="project" value="TreeGrafter"/>
</dbReference>
<feature type="domain" description="B box-type" evidence="9">
    <location>
        <begin position="93"/>
        <end position="145"/>
    </location>
</feature>
<accession>A0A6P6QCS6</accession>
<dbReference type="PROSITE" id="PS50119">
    <property type="entry name" value="ZF_BBOX"/>
    <property type="match status" value="1"/>
</dbReference>
<dbReference type="AlphaFoldDB" id="A0A6P6QCS6"/>
<dbReference type="PANTHER" id="PTHR22635">
    <property type="entry name" value="RING FINGER PROTEIN 207"/>
    <property type="match status" value="1"/>
</dbReference>
<dbReference type="Gene3D" id="3.30.40.10">
    <property type="entry name" value="Zinc/RING finger domain, C3HC4 (zinc finger)"/>
    <property type="match status" value="1"/>
</dbReference>
<evidence type="ECO:0000256" key="5">
    <source>
        <dbReference type="PROSITE-ProRule" id="PRU00024"/>
    </source>
</evidence>
<dbReference type="GO" id="GO:0008270">
    <property type="term" value="F:zinc ion binding"/>
    <property type="evidence" value="ECO:0007669"/>
    <property type="project" value="UniProtKB-KW"/>
</dbReference>
<dbReference type="InterPro" id="IPR000315">
    <property type="entry name" value="Znf_B-box"/>
</dbReference>
<dbReference type="PROSITE" id="PS50089">
    <property type="entry name" value="ZF_RING_2"/>
    <property type="match status" value="1"/>
</dbReference>
<dbReference type="InterPro" id="IPR039320">
    <property type="entry name" value="RNF207"/>
</dbReference>
<evidence type="ECO:0000259" key="9">
    <source>
        <dbReference type="PROSITE" id="PS50119"/>
    </source>
</evidence>
<evidence type="ECO:0000256" key="7">
    <source>
        <dbReference type="SAM" id="MobiDB-lite"/>
    </source>
</evidence>
<dbReference type="KEGG" id="caua:113111086"/>
<evidence type="ECO:0000256" key="3">
    <source>
        <dbReference type="ARBA" id="ARBA00022771"/>
    </source>
</evidence>
<dbReference type="Pfam" id="PF00097">
    <property type="entry name" value="zf-C3HC4"/>
    <property type="match status" value="1"/>
</dbReference>
<dbReference type="Pfam" id="PF00643">
    <property type="entry name" value="zf-B_box"/>
    <property type="match status" value="1"/>
</dbReference>
<dbReference type="PROSITE" id="PS00518">
    <property type="entry name" value="ZF_RING_1"/>
    <property type="match status" value="1"/>
</dbReference>
<dbReference type="PANTHER" id="PTHR22635:SF0">
    <property type="entry name" value="RING FINGER PROTEIN 207"/>
    <property type="match status" value="1"/>
</dbReference>
<keyword evidence="2" id="KW-0479">Metal-binding</keyword>
<keyword evidence="6" id="KW-0175">Coiled coil</keyword>
<feature type="coiled-coil region" evidence="6">
    <location>
        <begin position="419"/>
        <end position="446"/>
    </location>
</feature>
<evidence type="ECO:0000256" key="2">
    <source>
        <dbReference type="ARBA" id="ARBA00022723"/>
    </source>
</evidence>
<dbReference type="GeneID" id="113111086"/>
<evidence type="ECO:0000256" key="6">
    <source>
        <dbReference type="SAM" id="Coils"/>
    </source>
</evidence>
<name>A0A6P6QCS6_CARAU</name>
<dbReference type="Gene3D" id="1.20.58.1540">
    <property type="entry name" value="Actin interacting protein 3, C-terminal domain"/>
    <property type="match status" value="1"/>
</dbReference>
<dbReference type="SMART" id="SM00336">
    <property type="entry name" value="BBOX"/>
    <property type="match status" value="1"/>
</dbReference>
<dbReference type="Gene3D" id="3.30.160.60">
    <property type="entry name" value="Classic Zinc Finger"/>
    <property type="match status" value="1"/>
</dbReference>
<proteinExistence type="predicted"/>
<feature type="region of interest" description="Disordered" evidence="7">
    <location>
        <begin position="572"/>
        <end position="592"/>
    </location>
</feature>
<dbReference type="GO" id="GO:0044325">
    <property type="term" value="F:transmembrane transporter binding"/>
    <property type="evidence" value="ECO:0007669"/>
    <property type="project" value="TreeGrafter"/>
</dbReference>
<dbReference type="InterPro" id="IPR017907">
    <property type="entry name" value="Znf_RING_CS"/>
</dbReference>
<dbReference type="SUPFAM" id="SSF57850">
    <property type="entry name" value="RING/U-box"/>
    <property type="match status" value="1"/>
</dbReference>
<dbReference type="GO" id="GO:1901207">
    <property type="term" value="P:regulation of heart looping"/>
    <property type="evidence" value="ECO:0007669"/>
    <property type="project" value="TreeGrafter"/>
</dbReference>
<dbReference type="RefSeq" id="XP_026131328.1">
    <property type="nucleotide sequence ID" value="XM_026275543.1"/>
</dbReference>
<dbReference type="InterPro" id="IPR013083">
    <property type="entry name" value="Znf_RING/FYVE/PHD"/>
</dbReference>
<dbReference type="GO" id="GO:0055117">
    <property type="term" value="P:regulation of cardiac muscle contraction"/>
    <property type="evidence" value="ECO:0007669"/>
    <property type="project" value="TreeGrafter"/>
</dbReference>
<dbReference type="SMART" id="SM00184">
    <property type="entry name" value="RING"/>
    <property type="match status" value="1"/>
</dbReference>
<keyword evidence="4" id="KW-0862">Zinc</keyword>
<protein>
    <recommendedName>
        <fullName evidence="1">RING finger protein 207</fullName>
    </recommendedName>
</protein>
<gene>
    <name evidence="11" type="primary">LOC113111086</name>
</gene>
<evidence type="ECO:0000259" key="8">
    <source>
        <dbReference type="PROSITE" id="PS50089"/>
    </source>
</evidence>
<dbReference type="GO" id="GO:0030544">
    <property type="term" value="F:Hsp70 protein binding"/>
    <property type="evidence" value="ECO:0007669"/>
    <property type="project" value="InterPro"/>
</dbReference>
<dbReference type="InterPro" id="IPR001841">
    <property type="entry name" value="Znf_RING"/>
</dbReference>
<dbReference type="CDD" id="cd19814">
    <property type="entry name" value="Bbox1_RNF207-like"/>
    <property type="match status" value="1"/>
</dbReference>
<keyword evidence="3 5" id="KW-0863">Zinc-finger</keyword>
<sequence length="629" mass="71718">MQMAGGIIFSYDELFDPDYASLHPLVCHLCHEQYHQPCLLDCYHIFCASCLHGRASENRLYCPLCGCPSVVMGTNALPPEDRLLKFLVDNSTASVVQCANCDVECKAQEAGAMYYCNTCSQPLCGQCRELTHKARMFSRHDIVSLTKRTKEGHRKCSLHEELYIMFSTEKKSMLCIKCFRDMQIENRTHCIDIETAYGQGCEILDQAVLAVKELQTSAREAIVLLKAMLGEVRTNAEEEESAICTLFNSMQEKLTERKKAMLNATESQHEEKEKDLKEQLSHLATLLPTLQVHLVNCSAFLSSANKYEFLDMGYQLMDRLCGIVKLPHKIRPVQRSKINTDYHAEFARCLEPLLLLGQRRPGSVTAGITLSNRLSPLSMSCLSPFFGEMPFGRRPTFHRNICTKLLLAEGTESPFTEHCRNFEKSYRVLQTEVQRLKDEVQEMHRDLTKHHSLINTDTMDEILERSVLIDEQIASQYSAVQTQRAIFEEIWDVTFQRVTKEQEIYEAQLHDLLQLKQENSYLTTITRQIGPYILSIAKVKERLEPRFNKPENDCMDTLVKICEDSAMTAEQNRCNESQKSRSAGYDRDPGTDNSLILAPGETLLKSNDLCWQGKQINISKSSCGKELPL</sequence>
<keyword evidence="10" id="KW-1185">Reference proteome</keyword>
<dbReference type="InterPro" id="IPR018957">
    <property type="entry name" value="Znf_C3HC4_RING-type"/>
</dbReference>
<dbReference type="Proteomes" id="UP000515129">
    <property type="component" value="Chromosome 11"/>
</dbReference>
<feature type="compositionally biased region" description="Basic and acidic residues" evidence="7">
    <location>
        <begin position="576"/>
        <end position="590"/>
    </location>
</feature>
<organism evidence="10 11">
    <name type="scientific">Carassius auratus</name>
    <name type="common">Goldfish</name>
    <dbReference type="NCBI Taxonomy" id="7957"/>
    <lineage>
        <taxon>Eukaryota</taxon>
        <taxon>Metazoa</taxon>
        <taxon>Chordata</taxon>
        <taxon>Craniata</taxon>
        <taxon>Vertebrata</taxon>
        <taxon>Euteleostomi</taxon>
        <taxon>Actinopterygii</taxon>
        <taxon>Neopterygii</taxon>
        <taxon>Teleostei</taxon>
        <taxon>Ostariophysi</taxon>
        <taxon>Cypriniformes</taxon>
        <taxon>Cyprinidae</taxon>
        <taxon>Cyprininae</taxon>
        <taxon>Carassius</taxon>
    </lineage>
</organism>
<evidence type="ECO:0000256" key="1">
    <source>
        <dbReference type="ARBA" id="ARBA00021526"/>
    </source>
</evidence>
<evidence type="ECO:0000256" key="4">
    <source>
        <dbReference type="ARBA" id="ARBA00022833"/>
    </source>
</evidence>